<organism evidence="3 4">
    <name type="scientific">Daphnia sinensis</name>
    <dbReference type="NCBI Taxonomy" id="1820382"/>
    <lineage>
        <taxon>Eukaryota</taxon>
        <taxon>Metazoa</taxon>
        <taxon>Ecdysozoa</taxon>
        <taxon>Arthropoda</taxon>
        <taxon>Crustacea</taxon>
        <taxon>Branchiopoda</taxon>
        <taxon>Diplostraca</taxon>
        <taxon>Cladocera</taxon>
        <taxon>Anomopoda</taxon>
        <taxon>Daphniidae</taxon>
        <taxon>Daphnia</taxon>
        <taxon>Daphnia similis group</taxon>
    </lineage>
</organism>
<dbReference type="EMBL" id="WJBH02000009">
    <property type="protein sequence ID" value="KAI9553128.1"/>
    <property type="molecule type" value="Genomic_DNA"/>
</dbReference>
<reference evidence="3 4" key="1">
    <citation type="submission" date="2022-05" db="EMBL/GenBank/DDBJ databases">
        <title>A multi-omics perspective on studying reproductive biology in Daphnia sinensis.</title>
        <authorList>
            <person name="Jia J."/>
        </authorList>
    </citation>
    <scope>NUCLEOTIDE SEQUENCE [LARGE SCALE GENOMIC DNA]</scope>
    <source>
        <strain evidence="3 4">WSL</strain>
    </source>
</reference>
<dbReference type="GO" id="GO:0004521">
    <property type="term" value="F:RNA endonuclease activity"/>
    <property type="evidence" value="ECO:0007669"/>
    <property type="project" value="InterPro"/>
</dbReference>
<keyword evidence="4" id="KW-1185">Reference proteome</keyword>
<dbReference type="InterPro" id="IPR045133">
    <property type="entry name" value="IRE1/2-like"/>
</dbReference>
<dbReference type="GO" id="GO:0005524">
    <property type="term" value="F:ATP binding"/>
    <property type="evidence" value="ECO:0007669"/>
    <property type="project" value="UniProtKB-UniRule"/>
</dbReference>
<accession>A0AAD5L8Q2</accession>
<proteinExistence type="predicted"/>
<protein>
    <recommendedName>
        <fullName evidence="2">Protein kinase domain-containing protein</fullName>
    </recommendedName>
</protein>
<name>A0AAD5L8Q2_9CRUS</name>
<dbReference type="InterPro" id="IPR017441">
    <property type="entry name" value="Protein_kinase_ATP_BS"/>
</dbReference>
<dbReference type="GO" id="GO:0051082">
    <property type="term" value="F:unfolded protein binding"/>
    <property type="evidence" value="ECO:0007669"/>
    <property type="project" value="TreeGrafter"/>
</dbReference>
<comment type="caution">
    <text evidence="3">The sequence shown here is derived from an EMBL/GenBank/DDBJ whole genome shotgun (WGS) entry which is preliminary data.</text>
</comment>
<sequence length="593" mass="67938">MSIRFDRNTRLGEEAFGNVFLGTFEGRQVAVKTILEAPGKSNEEEVLRQLNHPNIVKFFHSEKDEHFRYIVLELCDASLDQLFLKSDHPKKYHGPIPRLIDVFLQLSSGLEHIHSKRFVHRGIKPNNILISMRRTDQNAEVTIKLADFSLSKKVNQWGLFELESTILGNKNWLAPELLKLNMPCENNQDYVVGVKIDVFALALVFGYLLLGGEHLYGSSQIVKNIKEMHPINMEEIDSKLRDLYEEKLLLKMLEDDPGKRISAIQVVKELTSIKKQSNDGSNALSYLTRSNSNPYLSDAAKISTESDKMEIFIKRNAPLGEGGYAQVFKGVFRGNNVAVKRVEKHLENVREEEIMKQLNHPNVIKLLHCESDEQFKYYALELCDASLDKLFLDSNDPQKYTGPKPRRIDIFLQLASGLEHIHSKKCTHRDINPRNILISATSNSQHGEVTIKWADFGLSRTVNERGTYTLKSDIKGTQTWFAPEILKHLMQGIEYRGDTMSDIFALALVFGYVLLDGEHLYGSTAYQIDNNIMNKNPINMTKIDGKLRKFYEDNLLKKMLVDKPKERMSSTKVLKELTNIKKKKLGNLPKLYR</sequence>
<evidence type="ECO:0000259" key="2">
    <source>
        <dbReference type="PROSITE" id="PS50011"/>
    </source>
</evidence>
<dbReference type="InterPro" id="IPR011009">
    <property type="entry name" value="Kinase-like_dom_sf"/>
</dbReference>
<dbReference type="Pfam" id="PF00069">
    <property type="entry name" value="Pkinase"/>
    <property type="match status" value="2"/>
</dbReference>
<dbReference type="InterPro" id="IPR000719">
    <property type="entry name" value="Prot_kinase_dom"/>
</dbReference>
<keyword evidence="1" id="KW-0067">ATP-binding</keyword>
<dbReference type="GO" id="GO:0036498">
    <property type="term" value="P:IRE1-mediated unfolded protein response"/>
    <property type="evidence" value="ECO:0007669"/>
    <property type="project" value="TreeGrafter"/>
</dbReference>
<dbReference type="PROSITE" id="PS00107">
    <property type="entry name" value="PROTEIN_KINASE_ATP"/>
    <property type="match status" value="1"/>
</dbReference>
<evidence type="ECO:0000256" key="1">
    <source>
        <dbReference type="PROSITE-ProRule" id="PRU10141"/>
    </source>
</evidence>
<dbReference type="Proteomes" id="UP000820818">
    <property type="component" value="Linkage Group LG9"/>
</dbReference>
<keyword evidence="1" id="KW-0547">Nucleotide-binding</keyword>
<dbReference type="GO" id="GO:0070059">
    <property type="term" value="P:intrinsic apoptotic signaling pathway in response to endoplasmic reticulum stress"/>
    <property type="evidence" value="ECO:0007669"/>
    <property type="project" value="TreeGrafter"/>
</dbReference>
<dbReference type="PANTHER" id="PTHR13954:SF6">
    <property type="entry name" value="NON-SPECIFIC SERINE_THREONINE PROTEIN KINASE"/>
    <property type="match status" value="1"/>
</dbReference>
<feature type="binding site" evidence="1">
    <location>
        <position position="340"/>
    </location>
    <ligand>
        <name>ATP</name>
        <dbReference type="ChEBI" id="CHEBI:30616"/>
    </ligand>
</feature>
<dbReference type="GO" id="GO:1990604">
    <property type="term" value="C:IRE1-TRAF2-ASK1 complex"/>
    <property type="evidence" value="ECO:0007669"/>
    <property type="project" value="TreeGrafter"/>
</dbReference>
<dbReference type="Gene3D" id="1.10.510.10">
    <property type="entry name" value="Transferase(Phosphotransferase) domain 1"/>
    <property type="match status" value="2"/>
</dbReference>
<feature type="domain" description="Protein kinase" evidence="2">
    <location>
        <begin position="5"/>
        <end position="273"/>
    </location>
</feature>
<dbReference type="GO" id="GO:0004674">
    <property type="term" value="F:protein serine/threonine kinase activity"/>
    <property type="evidence" value="ECO:0007669"/>
    <property type="project" value="InterPro"/>
</dbReference>
<dbReference type="Gene3D" id="3.30.200.20">
    <property type="entry name" value="Phosphorylase Kinase, domain 1"/>
    <property type="match status" value="2"/>
</dbReference>
<evidence type="ECO:0000313" key="3">
    <source>
        <dbReference type="EMBL" id="KAI9553128.1"/>
    </source>
</evidence>
<dbReference type="AlphaFoldDB" id="A0AAD5L8Q2"/>
<dbReference type="PANTHER" id="PTHR13954">
    <property type="entry name" value="IRE1-RELATED"/>
    <property type="match status" value="1"/>
</dbReference>
<gene>
    <name evidence="3" type="ORF">GHT06_021020</name>
</gene>
<feature type="domain" description="Protein kinase" evidence="2">
    <location>
        <begin position="313"/>
        <end position="580"/>
    </location>
</feature>
<evidence type="ECO:0000313" key="4">
    <source>
        <dbReference type="Proteomes" id="UP000820818"/>
    </source>
</evidence>
<dbReference type="PROSITE" id="PS50011">
    <property type="entry name" value="PROTEIN_KINASE_DOM"/>
    <property type="match status" value="2"/>
</dbReference>
<dbReference type="SUPFAM" id="SSF56112">
    <property type="entry name" value="Protein kinase-like (PK-like)"/>
    <property type="match status" value="2"/>
</dbReference>